<evidence type="ECO:0000256" key="1">
    <source>
        <dbReference type="SAM" id="Phobius"/>
    </source>
</evidence>
<dbReference type="InterPro" id="IPR025441">
    <property type="entry name" value="DUF4181"/>
</dbReference>
<comment type="caution">
    <text evidence="2">The sequence shown here is derived from an EMBL/GenBank/DDBJ whole genome shotgun (WGS) entry which is preliminary data.</text>
</comment>
<organism evidence="2 3">
    <name type="scientific">Sutcliffiella rhizosphaerae</name>
    <dbReference type="NCBI Taxonomy" id="2880967"/>
    <lineage>
        <taxon>Bacteria</taxon>
        <taxon>Bacillati</taxon>
        <taxon>Bacillota</taxon>
        <taxon>Bacilli</taxon>
        <taxon>Bacillales</taxon>
        <taxon>Bacillaceae</taxon>
        <taxon>Sutcliffiella</taxon>
    </lineage>
</organism>
<feature type="transmembrane region" description="Helical" evidence="1">
    <location>
        <begin position="6"/>
        <end position="21"/>
    </location>
</feature>
<feature type="transmembrane region" description="Helical" evidence="1">
    <location>
        <begin position="66"/>
        <end position="85"/>
    </location>
</feature>
<gene>
    <name evidence="2" type="ORF">BACCIP111883_02263</name>
</gene>
<evidence type="ECO:0000313" key="2">
    <source>
        <dbReference type="EMBL" id="CAG9621490.1"/>
    </source>
</evidence>
<accession>A0ABN8AF59</accession>
<protein>
    <recommendedName>
        <fullName evidence="4">DUF4181 domain-containing protein</fullName>
    </recommendedName>
</protein>
<proteinExistence type="predicted"/>
<evidence type="ECO:0000313" key="3">
    <source>
        <dbReference type="Proteomes" id="UP000789833"/>
    </source>
</evidence>
<dbReference type="Pfam" id="PF13789">
    <property type="entry name" value="DUF4181"/>
    <property type="match status" value="1"/>
</dbReference>
<keyword evidence="1" id="KW-0472">Membrane</keyword>
<dbReference type="EMBL" id="CAKJTJ010000011">
    <property type="protein sequence ID" value="CAG9621490.1"/>
    <property type="molecule type" value="Genomic_DNA"/>
</dbReference>
<feature type="transmembrane region" description="Helical" evidence="1">
    <location>
        <begin position="42"/>
        <end position="60"/>
    </location>
</feature>
<keyword evidence="1" id="KW-1133">Transmembrane helix</keyword>
<feature type="transmembrane region" description="Helical" evidence="1">
    <location>
        <begin position="97"/>
        <end position="117"/>
    </location>
</feature>
<sequence>MYFILAVLFLIGFCMLLDYLLRKIFKIKRVKMTNPIGKKVDLWGRIIIVLIFFALTPVISIMYEDYMHYFIMGAFLVIMFFETFVEWKYNKESKGYITHLLFIGLFIPIFLNIDLIIELLNL</sequence>
<dbReference type="Proteomes" id="UP000789833">
    <property type="component" value="Unassembled WGS sequence"/>
</dbReference>
<keyword evidence="3" id="KW-1185">Reference proteome</keyword>
<keyword evidence="1" id="KW-0812">Transmembrane</keyword>
<reference evidence="2 3" key="1">
    <citation type="submission" date="2021-10" db="EMBL/GenBank/DDBJ databases">
        <authorList>
            <person name="Criscuolo A."/>
        </authorList>
    </citation>
    <scope>NUCLEOTIDE SEQUENCE [LARGE SCALE GENOMIC DNA]</scope>
    <source>
        <strain evidence="3">CIP 111883</strain>
    </source>
</reference>
<name>A0ABN8AF59_9BACI</name>
<evidence type="ECO:0008006" key="4">
    <source>
        <dbReference type="Google" id="ProtNLM"/>
    </source>
</evidence>